<dbReference type="GO" id="GO:0005980">
    <property type="term" value="P:glycogen catabolic process"/>
    <property type="evidence" value="ECO:0007669"/>
    <property type="project" value="InterPro"/>
</dbReference>
<dbReference type="EMBL" id="CP052766">
    <property type="protein sequence ID" value="QJR82441.1"/>
    <property type="molecule type" value="Genomic_DNA"/>
</dbReference>
<name>A0A6M4MGW0_9ALTE</name>
<dbReference type="NCBIfam" id="TIGR02100">
    <property type="entry name" value="glgX_debranch"/>
    <property type="match status" value="1"/>
</dbReference>
<evidence type="ECO:0000313" key="5">
    <source>
        <dbReference type="EMBL" id="QJR82441.1"/>
    </source>
</evidence>
<proteinExistence type="inferred from homology"/>
<evidence type="ECO:0000256" key="1">
    <source>
        <dbReference type="ARBA" id="ARBA00008061"/>
    </source>
</evidence>
<evidence type="ECO:0000259" key="4">
    <source>
        <dbReference type="SMART" id="SM00642"/>
    </source>
</evidence>
<organism evidence="5 6">
    <name type="scientific">Alteromonas pelagimontana</name>
    <dbReference type="NCBI Taxonomy" id="1858656"/>
    <lineage>
        <taxon>Bacteria</taxon>
        <taxon>Pseudomonadati</taxon>
        <taxon>Pseudomonadota</taxon>
        <taxon>Gammaproteobacteria</taxon>
        <taxon>Alteromonadales</taxon>
        <taxon>Alteromonadaceae</taxon>
        <taxon>Alteromonas/Salinimonas group</taxon>
        <taxon>Alteromonas</taxon>
    </lineage>
</organism>
<dbReference type="AlphaFoldDB" id="A0A6M4MGW0"/>
<dbReference type="Gene3D" id="2.60.40.10">
    <property type="entry name" value="Immunoglobulins"/>
    <property type="match status" value="1"/>
</dbReference>
<dbReference type="SUPFAM" id="SSF81296">
    <property type="entry name" value="E set domains"/>
    <property type="match status" value="1"/>
</dbReference>
<dbReference type="GO" id="GO:0004135">
    <property type="term" value="F:amylo-alpha-1,6-glucosidase activity"/>
    <property type="evidence" value="ECO:0007669"/>
    <property type="project" value="InterPro"/>
</dbReference>
<dbReference type="InterPro" id="IPR014756">
    <property type="entry name" value="Ig_E-set"/>
</dbReference>
<feature type="domain" description="Glycosyl hydrolase family 13 catalytic" evidence="4">
    <location>
        <begin position="126"/>
        <end position="566"/>
    </location>
</feature>
<dbReference type="SUPFAM" id="SSF51445">
    <property type="entry name" value="(Trans)glycosidases"/>
    <property type="match status" value="1"/>
</dbReference>
<reference evidence="5 6" key="2">
    <citation type="submission" date="2020-04" db="EMBL/GenBank/DDBJ databases">
        <title>Complete genome sequence of Alteromonas pelagimontana 5.12T.</title>
        <authorList>
            <person name="Sinha R.K."/>
            <person name="Krishnan K.P."/>
            <person name="Kurian J.P."/>
        </authorList>
    </citation>
    <scope>NUCLEOTIDE SEQUENCE [LARGE SCALE GENOMIC DNA]</scope>
    <source>
        <strain evidence="5 6">5.12</strain>
    </source>
</reference>
<sequence>MDAQVDSTQKVLVSAGNPQPLGATPTDEGCNFAVFCPDARAVILCLYHGDTEEPVNEILLPAKSGDIWHGFVEDVADGQLYGYRVDRGDGQLHSAPADKLLIDPYAKKLSRPIQWNARQYAHDSQFMVPKSMVVDGTRYPPSTIKKPALPRHRRIIYEAHVKGLTKLHPLVPEEDQGKYLGACHPAVISHIKALGATTVQFMPLCSFMPEPYITEKGLTNYWGYNPINFFAPEPRYAKADALAEIKAMVDAYHQEGLEVIVDVVFNHTAEGGNGGPILSYKGLCPYQAYLMEQTASGELVFSNHSGCGNTIHSAQPTMMTLILDALRYWVKVIGVDGFRFDLAVCLGRDPQHFSQNAGLLRAIRQDPALKNSILIAEPWDIGPGGYQLGNFPSSWLEVNDKFRDTVRAYWRGDHGMTAEFATRLMGSRDVFHKDKRHINTSVNNITYHDGFTLQDLVSYEQRHNEANGENNRDGHGHNVSCNYGEEGDTTNAGIISLRERQKRNLFTTLILSQGTPHILGGDELSRTQKGNNNAYCQDNEMNWFDWTLNKRKQDFLTFCSYVVALRQSSELLSHLLLEDDNFQRETNVAAIRWFKPDGSSKVSKDWQDADNQAFGAEIRGRSKDNEPPEHWFMCFNSSDNDVRFNLPSLSPHGGWTLHLDTRYASINDQPNICIQRVFLQAGRSLAIFSYSELQSN</sequence>
<keyword evidence="3" id="KW-0326">Glycosidase</keyword>
<keyword evidence="6" id="KW-1185">Reference proteome</keyword>
<protein>
    <submittedName>
        <fullName evidence="5">Glycogen debranching protein GlgX</fullName>
    </submittedName>
</protein>
<dbReference type="InterPro" id="IPR013780">
    <property type="entry name" value="Glyco_hydro_b"/>
</dbReference>
<dbReference type="InterPro" id="IPR006047">
    <property type="entry name" value="GH13_cat_dom"/>
</dbReference>
<keyword evidence="2" id="KW-0378">Hydrolase</keyword>
<accession>A0A6M4MGW0</accession>
<dbReference type="InterPro" id="IPR017853">
    <property type="entry name" value="GH"/>
</dbReference>
<dbReference type="SUPFAM" id="SSF51011">
    <property type="entry name" value="Glycosyl hydrolase domain"/>
    <property type="match status" value="1"/>
</dbReference>
<dbReference type="Pfam" id="PF02922">
    <property type="entry name" value="CBM_48"/>
    <property type="match status" value="1"/>
</dbReference>
<evidence type="ECO:0000256" key="2">
    <source>
        <dbReference type="ARBA" id="ARBA00022801"/>
    </source>
</evidence>
<dbReference type="Proteomes" id="UP000219285">
    <property type="component" value="Chromosome"/>
</dbReference>
<dbReference type="KEGG" id="apel:CA267_017620"/>
<dbReference type="SMART" id="SM00642">
    <property type="entry name" value="Aamy"/>
    <property type="match status" value="1"/>
</dbReference>
<gene>
    <name evidence="5" type="primary">glgX</name>
    <name evidence="5" type="ORF">CA267_017620</name>
</gene>
<dbReference type="OrthoDB" id="3236218at2"/>
<dbReference type="InterPro" id="IPR013783">
    <property type="entry name" value="Ig-like_fold"/>
</dbReference>
<dbReference type="InterPro" id="IPR044505">
    <property type="entry name" value="GlgX_Isoamylase_N_E_set"/>
</dbReference>
<evidence type="ECO:0000256" key="3">
    <source>
        <dbReference type="ARBA" id="ARBA00023295"/>
    </source>
</evidence>
<evidence type="ECO:0000313" key="6">
    <source>
        <dbReference type="Proteomes" id="UP000219285"/>
    </source>
</evidence>
<dbReference type="InterPro" id="IPR004193">
    <property type="entry name" value="Glyco_hydro_13_N"/>
</dbReference>
<dbReference type="RefSeq" id="WP_075609575.1">
    <property type="nucleotide sequence ID" value="NZ_CP052766.1"/>
</dbReference>
<dbReference type="InterPro" id="IPR011837">
    <property type="entry name" value="Glycogen_debranch_GlgX"/>
</dbReference>
<reference evidence="6" key="1">
    <citation type="submission" date="2014-12" db="EMBL/GenBank/DDBJ databases">
        <title>Complete genome sequence of a multi-drug resistant Klebsiella pneumoniae.</title>
        <authorList>
            <person name="Hua X."/>
            <person name="Chen Q."/>
            <person name="Li X."/>
            <person name="Feng Y."/>
            <person name="Ruan Z."/>
            <person name="Yu Y."/>
        </authorList>
    </citation>
    <scope>NUCLEOTIDE SEQUENCE [LARGE SCALE GENOMIC DNA]</scope>
    <source>
        <strain evidence="6">5.12</strain>
    </source>
</reference>
<dbReference type="PANTHER" id="PTHR43002">
    <property type="entry name" value="GLYCOGEN DEBRANCHING ENZYME"/>
    <property type="match status" value="1"/>
</dbReference>
<dbReference type="CDD" id="cd02856">
    <property type="entry name" value="E_set_GDE_Isoamylase_N"/>
    <property type="match status" value="1"/>
</dbReference>
<dbReference type="InterPro" id="IPR048644">
    <property type="entry name" value="Isoamylase_C"/>
</dbReference>
<comment type="similarity">
    <text evidence="1">Belongs to the glycosyl hydrolase 13 family.</text>
</comment>
<dbReference type="CDD" id="cd11326">
    <property type="entry name" value="AmyAc_Glg_debranch"/>
    <property type="match status" value="1"/>
</dbReference>
<dbReference type="Pfam" id="PF21331">
    <property type="entry name" value="Isoamylase_C"/>
    <property type="match status" value="1"/>
</dbReference>
<dbReference type="Gene3D" id="3.20.20.80">
    <property type="entry name" value="Glycosidases"/>
    <property type="match status" value="1"/>
</dbReference>
<dbReference type="Gene3D" id="2.60.40.1180">
    <property type="entry name" value="Golgi alpha-mannosidase II"/>
    <property type="match status" value="1"/>
</dbReference>